<name>A0A086JSH3_TOXGO</name>
<protein>
    <submittedName>
        <fullName evidence="2">LSM domain protein</fullName>
    </submittedName>
</protein>
<evidence type="ECO:0000313" key="3">
    <source>
        <dbReference type="Proteomes" id="UP000028838"/>
    </source>
</evidence>
<dbReference type="Proteomes" id="UP000028838">
    <property type="component" value="Unassembled WGS sequence"/>
</dbReference>
<dbReference type="AlphaFoldDB" id="A0A086JSH3"/>
<reference evidence="2 3" key="1">
    <citation type="submission" date="2014-07" db="EMBL/GenBank/DDBJ databases">
        <authorList>
            <person name="Sibley D."/>
            <person name="Venepally P."/>
            <person name="Karamycheva S."/>
            <person name="Hadjithomas M."/>
            <person name="Khan A."/>
            <person name="Brunk B."/>
            <person name="Roos D."/>
            <person name="Caler E."/>
            <person name="Lorenzi H."/>
        </authorList>
    </citation>
    <scope>NUCLEOTIDE SEQUENCE [LARGE SCALE GENOMIC DNA]</scope>
    <source>
        <strain evidence="2 3">FOU</strain>
    </source>
</reference>
<dbReference type="OrthoDB" id="329017at2759"/>
<evidence type="ECO:0000313" key="2">
    <source>
        <dbReference type="EMBL" id="KFG35091.1"/>
    </source>
</evidence>
<comment type="caution">
    <text evidence="2">The sequence shown here is derived from an EMBL/GenBank/DDBJ whole genome shotgun (WGS) entry which is preliminary data.</text>
</comment>
<evidence type="ECO:0000256" key="1">
    <source>
        <dbReference type="SAM" id="MobiDB-lite"/>
    </source>
</evidence>
<organism evidence="2 3">
    <name type="scientific">Toxoplasma gondii FOU</name>
    <dbReference type="NCBI Taxonomy" id="943167"/>
    <lineage>
        <taxon>Eukaryota</taxon>
        <taxon>Sar</taxon>
        <taxon>Alveolata</taxon>
        <taxon>Apicomplexa</taxon>
        <taxon>Conoidasida</taxon>
        <taxon>Coccidia</taxon>
        <taxon>Eucoccidiorida</taxon>
        <taxon>Eimeriorina</taxon>
        <taxon>Sarcocystidae</taxon>
        <taxon>Toxoplasma</taxon>
    </lineage>
</organism>
<gene>
    <name evidence="2" type="ORF">TGFOU_235440</name>
</gene>
<sequence>MQSLFEEDSFAASCLLLRQQLARATCNEGGSFDRFFQLLCDAVPLAGGQTDDADEIVKITLNDSRELRGSLLALDARGNILLQNCRMRTCVRYRDEKGRSNEEWRECAVPVPLVCPLSRVTSFKVRLDSLFSISATMQNEDLIETDNSGRSRRRNAPEYKPGSGTW</sequence>
<dbReference type="EMBL" id="AEYH02002760">
    <property type="protein sequence ID" value="KFG35091.1"/>
    <property type="molecule type" value="Genomic_DNA"/>
</dbReference>
<proteinExistence type="predicted"/>
<dbReference type="VEuPathDB" id="ToxoDB:TGFOU_235440"/>
<dbReference type="Gene3D" id="2.30.30.100">
    <property type="match status" value="1"/>
</dbReference>
<accession>A0A086JSH3</accession>
<dbReference type="InterPro" id="IPR010920">
    <property type="entry name" value="LSM_dom_sf"/>
</dbReference>
<dbReference type="SUPFAM" id="SSF50182">
    <property type="entry name" value="Sm-like ribonucleoproteins"/>
    <property type="match status" value="1"/>
</dbReference>
<feature type="region of interest" description="Disordered" evidence="1">
    <location>
        <begin position="142"/>
        <end position="166"/>
    </location>
</feature>